<protein>
    <recommendedName>
        <fullName evidence="4">Chromosome partition protein Smc</fullName>
    </recommendedName>
</protein>
<organism evidence="2 3">
    <name type="scientific">Phormidium pseudopriestleyi FRX01</name>
    <dbReference type="NCBI Taxonomy" id="1759528"/>
    <lineage>
        <taxon>Bacteria</taxon>
        <taxon>Bacillati</taxon>
        <taxon>Cyanobacteriota</taxon>
        <taxon>Cyanophyceae</taxon>
        <taxon>Oscillatoriophycideae</taxon>
        <taxon>Oscillatoriales</taxon>
        <taxon>Oscillatoriaceae</taxon>
        <taxon>Phormidium</taxon>
    </lineage>
</organism>
<evidence type="ECO:0000256" key="1">
    <source>
        <dbReference type="SAM" id="MobiDB-lite"/>
    </source>
</evidence>
<evidence type="ECO:0008006" key="4">
    <source>
        <dbReference type="Google" id="ProtNLM"/>
    </source>
</evidence>
<evidence type="ECO:0000313" key="2">
    <source>
        <dbReference type="EMBL" id="MBO0351735.1"/>
    </source>
</evidence>
<proteinExistence type="predicted"/>
<keyword evidence="3" id="KW-1185">Reference proteome</keyword>
<feature type="region of interest" description="Disordered" evidence="1">
    <location>
        <begin position="189"/>
        <end position="233"/>
    </location>
</feature>
<name>A0ABS3FX79_9CYAN</name>
<dbReference type="Proteomes" id="UP000664844">
    <property type="component" value="Unassembled WGS sequence"/>
</dbReference>
<evidence type="ECO:0000313" key="3">
    <source>
        <dbReference type="Proteomes" id="UP000664844"/>
    </source>
</evidence>
<dbReference type="EMBL" id="JAFLQW010000580">
    <property type="protein sequence ID" value="MBO0351735.1"/>
    <property type="molecule type" value="Genomic_DNA"/>
</dbReference>
<feature type="region of interest" description="Disordered" evidence="1">
    <location>
        <begin position="1"/>
        <end position="21"/>
    </location>
</feature>
<gene>
    <name evidence="2" type="ORF">J0895_22165</name>
</gene>
<dbReference type="RefSeq" id="WP_207090165.1">
    <property type="nucleotide sequence ID" value="NZ_JAFLQW010000580.1"/>
</dbReference>
<feature type="compositionally biased region" description="Basic and acidic residues" evidence="1">
    <location>
        <begin position="1"/>
        <end position="19"/>
    </location>
</feature>
<feature type="compositionally biased region" description="Low complexity" evidence="1">
    <location>
        <begin position="189"/>
        <end position="198"/>
    </location>
</feature>
<sequence>MPRKKIADLIRDEAQKTGDSEVEFAENTQAEPIEGAVENPGSQLEATVTELQAALQEAREKDGALDRTLASVQSELEQHRSLIQNLEGQLNQAEQRNEEFGRLNANLQQQLQDKKTQVKQLESELAAAKKLADQEKPAQTKLTAELEKQKQLNQKLTEEVQQLSKVRAELEETKKSAIQLAAANEKTLQELTQLQQKQPSSNPKNLPMRISRPTTADQNTFPPFSTTDLTWMD</sequence>
<comment type="caution">
    <text evidence="2">The sequence shown here is derived from an EMBL/GenBank/DDBJ whole genome shotgun (WGS) entry which is preliminary data.</text>
</comment>
<reference evidence="2 3" key="1">
    <citation type="submission" date="2021-03" db="EMBL/GenBank/DDBJ databases">
        <title>Metabolic Capacity of the Antarctic Cyanobacterium Phormidium pseudopriestleyi that Sustains Oxygenic Photosynthesis in the Presence of Hydrogen Sulfide.</title>
        <authorList>
            <person name="Lumian J.E."/>
            <person name="Jungblut A.D."/>
            <person name="Dillon M.L."/>
            <person name="Hawes I."/>
            <person name="Doran P.T."/>
            <person name="Mackey T.J."/>
            <person name="Dick G.J."/>
            <person name="Grettenberger C.L."/>
            <person name="Sumner D.Y."/>
        </authorList>
    </citation>
    <scope>NUCLEOTIDE SEQUENCE [LARGE SCALE GENOMIC DNA]</scope>
    <source>
        <strain evidence="2 3">FRX01</strain>
    </source>
</reference>
<accession>A0ABS3FX79</accession>
<feature type="compositionally biased region" description="Polar residues" evidence="1">
    <location>
        <begin position="212"/>
        <end position="233"/>
    </location>
</feature>